<dbReference type="NCBIfam" id="NF008653">
    <property type="entry name" value="PRK11650.1"/>
    <property type="match status" value="1"/>
</dbReference>
<dbReference type="OrthoDB" id="8188565at2"/>
<gene>
    <name evidence="7" type="ORF">SAMN02927914_05668</name>
</gene>
<dbReference type="InterPro" id="IPR008995">
    <property type="entry name" value="Mo/tungstate-bd_C_term_dom"/>
</dbReference>
<dbReference type="Pfam" id="PF00005">
    <property type="entry name" value="ABC_tran"/>
    <property type="match status" value="1"/>
</dbReference>
<evidence type="ECO:0000259" key="6">
    <source>
        <dbReference type="PROSITE" id="PS50893"/>
    </source>
</evidence>
<dbReference type="CDD" id="cd03301">
    <property type="entry name" value="ABC_MalK_N"/>
    <property type="match status" value="1"/>
</dbReference>
<evidence type="ECO:0000313" key="8">
    <source>
        <dbReference type="Proteomes" id="UP000198588"/>
    </source>
</evidence>
<dbReference type="Gene3D" id="2.40.50.140">
    <property type="entry name" value="Nucleic acid-binding proteins"/>
    <property type="match status" value="1"/>
</dbReference>
<dbReference type="Proteomes" id="UP000198588">
    <property type="component" value="Unassembled WGS sequence"/>
</dbReference>
<keyword evidence="4" id="KW-0547">Nucleotide-binding</keyword>
<dbReference type="AlphaFoldDB" id="A0A1G5ZPQ5"/>
<dbReference type="GO" id="GO:0008643">
    <property type="term" value="P:carbohydrate transport"/>
    <property type="evidence" value="ECO:0007669"/>
    <property type="project" value="InterPro"/>
</dbReference>
<dbReference type="GO" id="GO:0005524">
    <property type="term" value="F:ATP binding"/>
    <property type="evidence" value="ECO:0007669"/>
    <property type="project" value="UniProtKB-KW"/>
</dbReference>
<dbReference type="InterPro" id="IPR017871">
    <property type="entry name" value="ABC_transporter-like_CS"/>
</dbReference>
<dbReference type="SUPFAM" id="SSF50331">
    <property type="entry name" value="MOP-like"/>
    <property type="match status" value="1"/>
</dbReference>
<dbReference type="PROSITE" id="PS00211">
    <property type="entry name" value="ABC_TRANSPORTER_1"/>
    <property type="match status" value="1"/>
</dbReference>
<evidence type="ECO:0000256" key="4">
    <source>
        <dbReference type="ARBA" id="ARBA00022741"/>
    </source>
</evidence>
<dbReference type="Pfam" id="PF08402">
    <property type="entry name" value="TOBE_2"/>
    <property type="match status" value="1"/>
</dbReference>
<comment type="subcellular location">
    <subcellularLocation>
        <location evidence="1">Cell inner membrane</location>
        <topology evidence="1">Peripheral membrane protein</topology>
    </subcellularLocation>
</comment>
<evidence type="ECO:0000256" key="1">
    <source>
        <dbReference type="ARBA" id="ARBA00004417"/>
    </source>
</evidence>
<comment type="similarity">
    <text evidence="2">Belongs to the ABC transporter superfamily.</text>
</comment>
<dbReference type="SUPFAM" id="SSF52540">
    <property type="entry name" value="P-loop containing nucleoside triphosphate hydrolases"/>
    <property type="match status" value="1"/>
</dbReference>
<evidence type="ECO:0000313" key="7">
    <source>
        <dbReference type="EMBL" id="SDA96547.1"/>
    </source>
</evidence>
<evidence type="ECO:0000256" key="5">
    <source>
        <dbReference type="ARBA" id="ARBA00022840"/>
    </source>
</evidence>
<dbReference type="GO" id="GO:0055052">
    <property type="term" value="C:ATP-binding cassette (ABC) transporter complex, substrate-binding subunit-containing"/>
    <property type="evidence" value="ECO:0007669"/>
    <property type="project" value="TreeGrafter"/>
</dbReference>
<dbReference type="EMBL" id="FMXM01000024">
    <property type="protein sequence ID" value="SDA96547.1"/>
    <property type="molecule type" value="Genomic_DNA"/>
</dbReference>
<dbReference type="Gene3D" id="2.40.50.100">
    <property type="match status" value="1"/>
</dbReference>
<proteinExistence type="inferred from homology"/>
<dbReference type="PROSITE" id="PS50893">
    <property type="entry name" value="ABC_TRANSPORTER_2"/>
    <property type="match status" value="1"/>
</dbReference>
<dbReference type="InterPro" id="IPR027417">
    <property type="entry name" value="P-loop_NTPase"/>
</dbReference>
<name>A0A1G5ZPQ5_9HYPH</name>
<dbReference type="GO" id="GO:0140359">
    <property type="term" value="F:ABC-type transporter activity"/>
    <property type="evidence" value="ECO:0007669"/>
    <property type="project" value="InterPro"/>
</dbReference>
<dbReference type="RefSeq" id="WP_091585111.1">
    <property type="nucleotide sequence ID" value="NZ_FMXM01000024.1"/>
</dbReference>
<protein>
    <submittedName>
        <fullName evidence="7">Multiple sugar transport system ATP-binding protein</fullName>
    </submittedName>
</protein>
<keyword evidence="5 7" id="KW-0067">ATP-binding</keyword>
<dbReference type="InterPro" id="IPR013611">
    <property type="entry name" value="Transp-assoc_OB_typ2"/>
</dbReference>
<dbReference type="PANTHER" id="PTHR43875">
    <property type="entry name" value="MALTODEXTRIN IMPORT ATP-BINDING PROTEIN MSMX"/>
    <property type="match status" value="1"/>
</dbReference>
<keyword evidence="7" id="KW-0762">Sugar transport</keyword>
<evidence type="ECO:0000256" key="2">
    <source>
        <dbReference type="ARBA" id="ARBA00005417"/>
    </source>
</evidence>
<dbReference type="InterPro" id="IPR003593">
    <property type="entry name" value="AAA+_ATPase"/>
</dbReference>
<dbReference type="Gene3D" id="3.40.50.300">
    <property type="entry name" value="P-loop containing nucleotide triphosphate hydrolases"/>
    <property type="match status" value="1"/>
</dbReference>
<dbReference type="GO" id="GO:0016887">
    <property type="term" value="F:ATP hydrolysis activity"/>
    <property type="evidence" value="ECO:0007669"/>
    <property type="project" value="InterPro"/>
</dbReference>
<dbReference type="STRING" id="1165689.SAMN02927914_05668"/>
<dbReference type="SMART" id="SM00382">
    <property type="entry name" value="AAA"/>
    <property type="match status" value="1"/>
</dbReference>
<evidence type="ECO:0000256" key="3">
    <source>
        <dbReference type="ARBA" id="ARBA00022448"/>
    </source>
</evidence>
<dbReference type="PANTHER" id="PTHR43875:SF10">
    <property type="entry name" value="BLL2173 PROTEIN"/>
    <property type="match status" value="1"/>
</dbReference>
<accession>A0A1G5ZPQ5</accession>
<dbReference type="InterPro" id="IPR015855">
    <property type="entry name" value="ABC_transpr_MalK-like"/>
</dbReference>
<organism evidence="7 8">
    <name type="scientific">Mesorhizobium qingshengii</name>
    <dbReference type="NCBI Taxonomy" id="1165689"/>
    <lineage>
        <taxon>Bacteria</taxon>
        <taxon>Pseudomonadati</taxon>
        <taxon>Pseudomonadota</taxon>
        <taxon>Alphaproteobacteria</taxon>
        <taxon>Hyphomicrobiales</taxon>
        <taxon>Phyllobacteriaceae</taxon>
        <taxon>Mesorhizobium</taxon>
    </lineage>
</organism>
<keyword evidence="3" id="KW-0813">Transport</keyword>
<reference evidence="7 8" key="1">
    <citation type="submission" date="2016-10" db="EMBL/GenBank/DDBJ databases">
        <authorList>
            <person name="de Groot N.N."/>
        </authorList>
    </citation>
    <scope>NUCLEOTIDE SEQUENCE [LARGE SCALE GENOMIC DNA]</scope>
    <source>
        <strain evidence="7 8">CGMCC 1.12097</strain>
    </source>
</reference>
<sequence length="360" mass="38828">MASVAIGEVYKSFGTVEVLHGVSVNIDDGEFVTLVGPSGCGKSTLLRMIAGLEKISRGQIAIGERVVNNVAPKERDVAMVFQNYALYPHMTVAENMAFSLMLKGVSKAESDAGVRRAAEILGLVPLLSRYPRQLSGGQRQRVAMGRAIVRDPQVFLFDEPLSNLDAKLRVQMRAEIKELHQRLKTTTVYVTHDQIEAMTMADKIVVMHDGVVEQIGPPLELYDRPNNLFVASFIGSPAMNLLKGAIAADGPPSFLGAGGISVPLAAPLPIGSGEPVVLGIRPEHLRLSDQGIPVTVVVVEPTGSEVQLIGRTAGGEEIVANFRERHSFTPGETIRLSAEPGLIHLFNGETGQRLETRSRQ</sequence>
<dbReference type="FunFam" id="3.40.50.300:FF:000042">
    <property type="entry name" value="Maltose/maltodextrin ABC transporter, ATP-binding protein"/>
    <property type="match status" value="1"/>
</dbReference>
<dbReference type="InterPro" id="IPR003439">
    <property type="entry name" value="ABC_transporter-like_ATP-bd"/>
</dbReference>
<dbReference type="InterPro" id="IPR047641">
    <property type="entry name" value="ABC_transpr_MalK/UgpC-like"/>
</dbReference>
<dbReference type="InterPro" id="IPR012340">
    <property type="entry name" value="NA-bd_OB-fold"/>
</dbReference>
<feature type="domain" description="ABC transporter" evidence="6">
    <location>
        <begin position="4"/>
        <end position="234"/>
    </location>
</feature>